<sequence length="70" mass="7967">MAIPDCNVAIAPAIDDDLHLFLEWANKWPVRKDEHLRNVNQALLECTFPLIAILDEIEKSSGDFSYIQKA</sequence>
<name>A0A915KG71_ROMCU</name>
<protein>
    <submittedName>
        <fullName evidence="2">Uncharacterized protein</fullName>
    </submittedName>
</protein>
<organism evidence="1 2">
    <name type="scientific">Romanomermis culicivorax</name>
    <name type="common">Nematode worm</name>
    <dbReference type="NCBI Taxonomy" id="13658"/>
    <lineage>
        <taxon>Eukaryota</taxon>
        <taxon>Metazoa</taxon>
        <taxon>Ecdysozoa</taxon>
        <taxon>Nematoda</taxon>
        <taxon>Enoplea</taxon>
        <taxon>Dorylaimia</taxon>
        <taxon>Mermithida</taxon>
        <taxon>Mermithoidea</taxon>
        <taxon>Mermithidae</taxon>
        <taxon>Romanomermis</taxon>
    </lineage>
</organism>
<proteinExistence type="predicted"/>
<reference evidence="2" key="1">
    <citation type="submission" date="2022-11" db="UniProtKB">
        <authorList>
            <consortium name="WormBaseParasite"/>
        </authorList>
    </citation>
    <scope>IDENTIFICATION</scope>
</reference>
<dbReference type="WBParaSite" id="nRc.2.0.1.t36961-RA">
    <property type="protein sequence ID" value="nRc.2.0.1.t36961-RA"/>
    <property type="gene ID" value="nRc.2.0.1.g36961"/>
</dbReference>
<accession>A0A915KG71</accession>
<evidence type="ECO:0000313" key="1">
    <source>
        <dbReference type="Proteomes" id="UP000887565"/>
    </source>
</evidence>
<evidence type="ECO:0000313" key="2">
    <source>
        <dbReference type="WBParaSite" id="nRc.2.0.1.t36961-RA"/>
    </source>
</evidence>
<dbReference type="AlphaFoldDB" id="A0A915KG71"/>
<dbReference type="Proteomes" id="UP000887565">
    <property type="component" value="Unplaced"/>
</dbReference>
<keyword evidence="1" id="KW-1185">Reference proteome</keyword>